<dbReference type="SUPFAM" id="SSF53335">
    <property type="entry name" value="S-adenosyl-L-methionine-dependent methyltransferases"/>
    <property type="match status" value="1"/>
</dbReference>
<dbReference type="EMBL" id="JABAEW010000003">
    <property type="protein sequence ID" value="NMD85446.1"/>
    <property type="molecule type" value="Genomic_DNA"/>
</dbReference>
<feature type="domain" description="Methyltransferase" evidence="3">
    <location>
        <begin position="121"/>
        <end position="214"/>
    </location>
</feature>
<keyword evidence="2" id="KW-1133">Transmembrane helix</keyword>
<dbReference type="GO" id="GO:0008168">
    <property type="term" value="F:methyltransferase activity"/>
    <property type="evidence" value="ECO:0007669"/>
    <property type="project" value="UniProtKB-KW"/>
</dbReference>
<dbReference type="PANTHER" id="PTHR43861:SF5">
    <property type="entry name" value="BLL5978 PROTEIN"/>
    <property type="match status" value="1"/>
</dbReference>
<dbReference type="GO" id="GO:0032259">
    <property type="term" value="P:methylation"/>
    <property type="evidence" value="ECO:0007669"/>
    <property type="project" value="UniProtKB-KW"/>
</dbReference>
<keyword evidence="2" id="KW-0812">Transmembrane</keyword>
<name>A0A848AXK6_9BACT</name>
<dbReference type="AlphaFoldDB" id="A0A848AXK6"/>
<feature type="transmembrane region" description="Helical" evidence="2">
    <location>
        <begin position="38"/>
        <end position="57"/>
    </location>
</feature>
<keyword evidence="4" id="KW-0489">Methyltransferase</keyword>
<evidence type="ECO:0000313" key="5">
    <source>
        <dbReference type="Proteomes" id="UP000576225"/>
    </source>
</evidence>
<dbReference type="Gene3D" id="3.40.50.150">
    <property type="entry name" value="Vaccinia Virus protein VP39"/>
    <property type="match status" value="1"/>
</dbReference>
<proteinExistence type="predicted"/>
<dbReference type="Pfam" id="PF13649">
    <property type="entry name" value="Methyltransf_25"/>
    <property type="match status" value="1"/>
</dbReference>
<sequence length="286" mass="32670">MAYSNYFYRIIRLTHTAIVICMIGAALCFVFPGSRISVYLFSAIGIVSCCLIAEKLFSGYSRLCWLLLCRLPGVSRFLAHEHWNEVKDNDYKTQNPDRYRDCLNFLTEELLPRLSLNSSFVADIGCGDGWFVRFIAPHCRRVCGFDFSSSLLEVARLRSKEFKNVVFEQSDIISAPLTGQYDCLSLQGVFMCIIEPSMLQAAAANVLHSLNDKGILVLRDAFCVNGPEVIVPEIGSVYRNLETYLEFWQKQKLRLLASRNIGDAYEIQHRKIQNVIFLFVKEDEND</sequence>
<accession>A0A848AXK6</accession>
<evidence type="ECO:0000256" key="2">
    <source>
        <dbReference type="SAM" id="Phobius"/>
    </source>
</evidence>
<dbReference type="InterPro" id="IPR041698">
    <property type="entry name" value="Methyltransf_25"/>
</dbReference>
<protein>
    <submittedName>
        <fullName evidence="4">Class I SAM-dependent methyltransferase</fullName>
    </submittedName>
</protein>
<reference evidence="4 5" key="1">
    <citation type="submission" date="2020-04" db="EMBL/GenBank/DDBJ databases">
        <authorList>
            <person name="Hitch T.C.A."/>
            <person name="Wylensek D."/>
            <person name="Clavel T."/>
        </authorList>
    </citation>
    <scope>NUCLEOTIDE SEQUENCE [LARGE SCALE GENOMIC DNA]</scope>
    <source>
        <strain evidence="4 5">COR2-253-APC-1A</strain>
    </source>
</reference>
<evidence type="ECO:0000313" key="4">
    <source>
        <dbReference type="EMBL" id="NMD85446.1"/>
    </source>
</evidence>
<evidence type="ECO:0000256" key="1">
    <source>
        <dbReference type="ARBA" id="ARBA00022679"/>
    </source>
</evidence>
<comment type="caution">
    <text evidence="4">The sequence shown here is derived from an EMBL/GenBank/DDBJ whole genome shotgun (WGS) entry which is preliminary data.</text>
</comment>
<dbReference type="RefSeq" id="WP_168961475.1">
    <property type="nucleotide sequence ID" value="NZ_JABAEW010000003.1"/>
</dbReference>
<dbReference type="InterPro" id="IPR029063">
    <property type="entry name" value="SAM-dependent_MTases_sf"/>
</dbReference>
<keyword evidence="1 4" id="KW-0808">Transferase</keyword>
<dbReference type="PANTHER" id="PTHR43861">
    <property type="entry name" value="TRANS-ACONITATE 2-METHYLTRANSFERASE-RELATED"/>
    <property type="match status" value="1"/>
</dbReference>
<gene>
    <name evidence="4" type="ORF">HF882_02490</name>
</gene>
<feature type="transmembrane region" description="Helical" evidence="2">
    <location>
        <begin position="12"/>
        <end position="32"/>
    </location>
</feature>
<evidence type="ECO:0000259" key="3">
    <source>
        <dbReference type="Pfam" id="PF13649"/>
    </source>
</evidence>
<organism evidence="4 5">
    <name type="scientific">Victivallis vadensis</name>
    <dbReference type="NCBI Taxonomy" id="172901"/>
    <lineage>
        <taxon>Bacteria</taxon>
        <taxon>Pseudomonadati</taxon>
        <taxon>Lentisphaerota</taxon>
        <taxon>Lentisphaeria</taxon>
        <taxon>Victivallales</taxon>
        <taxon>Victivallaceae</taxon>
        <taxon>Victivallis</taxon>
    </lineage>
</organism>
<dbReference type="CDD" id="cd02440">
    <property type="entry name" value="AdoMet_MTases"/>
    <property type="match status" value="1"/>
</dbReference>
<keyword evidence="2" id="KW-0472">Membrane</keyword>
<dbReference type="Proteomes" id="UP000576225">
    <property type="component" value="Unassembled WGS sequence"/>
</dbReference>